<dbReference type="Proteomes" id="UP000807342">
    <property type="component" value="Unassembled WGS sequence"/>
</dbReference>
<gene>
    <name evidence="3" type="ORF">P691DRAFT_703326</name>
</gene>
<dbReference type="InterPro" id="IPR036047">
    <property type="entry name" value="F-box-like_dom_sf"/>
</dbReference>
<proteinExistence type="predicted"/>
<evidence type="ECO:0000256" key="1">
    <source>
        <dbReference type="SAM" id="MobiDB-lite"/>
    </source>
</evidence>
<feature type="domain" description="F-box" evidence="2">
    <location>
        <begin position="37"/>
        <end position="86"/>
    </location>
</feature>
<name>A0A9P6C5G4_9AGAR</name>
<accession>A0A9P6C5G4</accession>
<evidence type="ECO:0000313" key="4">
    <source>
        <dbReference type="Proteomes" id="UP000807342"/>
    </source>
</evidence>
<organism evidence="3 4">
    <name type="scientific">Macrolepiota fuliginosa MF-IS2</name>
    <dbReference type="NCBI Taxonomy" id="1400762"/>
    <lineage>
        <taxon>Eukaryota</taxon>
        <taxon>Fungi</taxon>
        <taxon>Dikarya</taxon>
        <taxon>Basidiomycota</taxon>
        <taxon>Agaricomycotina</taxon>
        <taxon>Agaricomycetes</taxon>
        <taxon>Agaricomycetidae</taxon>
        <taxon>Agaricales</taxon>
        <taxon>Agaricineae</taxon>
        <taxon>Agaricaceae</taxon>
        <taxon>Macrolepiota</taxon>
    </lineage>
</organism>
<evidence type="ECO:0000259" key="2">
    <source>
        <dbReference type="PROSITE" id="PS50181"/>
    </source>
</evidence>
<dbReference type="OrthoDB" id="2745718at2759"/>
<feature type="region of interest" description="Disordered" evidence="1">
    <location>
        <begin position="489"/>
        <end position="546"/>
    </location>
</feature>
<dbReference type="Pfam" id="PF00646">
    <property type="entry name" value="F-box"/>
    <property type="match status" value="1"/>
</dbReference>
<reference evidence="3" key="1">
    <citation type="submission" date="2020-11" db="EMBL/GenBank/DDBJ databases">
        <authorList>
            <consortium name="DOE Joint Genome Institute"/>
            <person name="Ahrendt S."/>
            <person name="Riley R."/>
            <person name="Andreopoulos W."/>
            <person name="Labutti K."/>
            <person name="Pangilinan J."/>
            <person name="Ruiz-Duenas F.J."/>
            <person name="Barrasa J.M."/>
            <person name="Sanchez-Garcia M."/>
            <person name="Camarero S."/>
            <person name="Miyauchi S."/>
            <person name="Serrano A."/>
            <person name="Linde D."/>
            <person name="Babiker R."/>
            <person name="Drula E."/>
            <person name="Ayuso-Fernandez I."/>
            <person name="Pacheco R."/>
            <person name="Padilla G."/>
            <person name="Ferreira P."/>
            <person name="Barriuso J."/>
            <person name="Kellner H."/>
            <person name="Castanera R."/>
            <person name="Alfaro M."/>
            <person name="Ramirez L."/>
            <person name="Pisabarro A.G."/>
            <person name="Kuo A."/>
            <person name="Tritt A."/>
            <person name="Lipzen A."/>
            <person name="He G."/>
            <person name="Yan M."/>
            <person name="Ng V."/>
            <person name="Cullen D."/>
            <person name="Martin F."/>
            <person name="Rosso M.-N."/>
            <person name="Henrissat B."/>
            <person name="Hibbett D."/>
            <person name="Martinez A.T."/>
            <person name="Grigoriev I.V."/>
        </authorList>
    </citation>
    <scope>NUCLEOTIDE SEQUENCE</scope>
    <source>
        <strain evidence="3">MF-IS2</strain>
    </source>
</reference>
<sequence length="622" mass="70888">MKIAEQQEVLCLLERRKARQMADNLESIIIKTIKPAKATFLDLPPEVLTYILLYLPFSSVMVCQGVNRHLQALISESAEIRYYIHLGISGSLENLQCGLPVSECLDRLLARERRWEELRSDFDKIVDVPDMTQLEKRRLSGGVFSLLYADGVLREMQIPDEADQEVEWKDLHPEQVLIHTGLCVLEQDLHILITARPRTVHTHQAKPRTIHEVRIHLNQLSTGEPHPDAQRVISFDTREEFGQPWTAIECVGDNLVLVLRDRVERHKPNNQVYIYEWKTGELKMRLSAPFGSYRFPLFLITHMFLLPNVSTGELEYWKIPRRLSETTSSQPYLILSLPQLGSNRVFHSIYCRAEPNPTNGPQDASQPFYTDPYHAIAIFNVFIQSVDIPGNLIDFTLFVHRSSLVGYLDTFSAFTSSEERPKPVPYDNWGPPACRWFNHSFEDHEIGWIAAAFGQRYVASVSSITAPLLLLNFNPINVAKVSVSQRCISETTPHNDPDQDDGYTGAELTSGGSGDVGRSKQKNKETSQAYGDNALEDSHPPAMGTDPFESHFHAKAVIRPLEPLNDPDGCFEYTVYSSLPYTMRYSRGKHTFGELLLNEENIIGLRMDDEDRIEQIHVFHYG</sequence>
<dbReference type="PROSITE" id="PS50181">
    <property type="entry name" value="FBOX"/>
    <property type="match status" value="1"/>
</dbReference>
<dbReference type="SUPFAM" id="SSF81383">
    <property type="entry name" value="F-box domain"/>
    <property type="match status" value="1"/>
</dbReference>
<keyword evidence="4" id="KW-1185">Reference proteome</keyword>
<dbReference type="InterPro" id="IPR001810">
    <property type="entry name" value="F-box_dom"/>
</dbReference>
<dbReference type="EMBL" id="MU151133">
    <property type="protein sequence ID" value="KAF9449349.1"/>
    <property type="molecule type" value="Genomic_DNA"/>
</dbReference>
<dbReference type="SMART" id="SM00256">
    <property type="entry name" value="FBOX"/>
    <property type="match status" value="1"/>
</dbReference>
<dbReference type="CDD" id="cd09917">
    <property type="entry name" value="F-box_SF"/>
    <property type="match status" value="1"/>
</dbReference>
<comment type="caution">
    <text evidence="3">The sequence shown here is derived from an EMBL/GenBank/DDBJ whole genome shotgun (WGS) entry which is preliminary data.</text>
</comment>
<dbReference type="AlphaFoldDB" id="A0A9P6C5G4"/>
<protein>
    <recommendedName>
        <fullName evidence="2">F-box domain-containing protein</fullName>
    </recommendedName>
</protein>
<evidence type="ECO:0000313" key="3">
    <source>
        <dbReference type="EMBL" id="KAF9449349.1"/>
    </source>
</evidence>